<proteinExistence type="predicted"/>
<dbReference type="EMBL" id="CP079216">
    <property type="protein sequence ID" value="QXT63964.1"/>
    <property type="molecule type" value="Genomic_DNA"/>
</dbReference>
<sequence length="591" mass="63026">MHTAPRPKRRLATGLIVALIVGLLPMLAPTTAAAATVTETEPNATRATADAFALTDTMSASSLSTSSQDIDYFAVDLPSAGRVALDLRFPTGLGGDAYEVQVATSDGHILYDFPVSALRSDGSWLRSKATYAPAGRLYLRVYGQNTWETWGRPYTLAVGFTAGNVETEPNATRTTTDVLALGQATAGSSLSSYNYDDDYFAVDVPSPSRVTLDLRFPAGLGGDAYEVTVYDSSGSYLYAFDVTALRSDGSWLRAKATYAPAGRLFVRIRGNESWETWGQRYTIRADVTPGNVETESNANFSTPDVLTLGKATSASSLSIYSYDYDVFAVDLDAAARVSLKLAFPSGLGAGDAYEVDVYNPSKARIHSFALTGTRSSGAWLAGQSVSLPAGRSYVRVYGSESWPTWGRSYQLSVTRALTKTPTPSITGTARIGKTLKAKPGTWGPGTVTLKYQWLRGGKAISGATKSSYTLTSKDKGAKISVKVTGSRSGYATVSRTSSSVTALYSFTRTPKPTISGTAKVGKKLTAKAGTWSPKATLTYRWLRNGKAISGATKKTYTLTSKDKGNKISVKVTGKKKYYATAAKTSSTKKIS</sequence>
<protein>
    <recommendedName>
        <fullName evidence="4">Ig-like domain-containing protein</fullName>
    </recommendedName>
</protein>
<dbReference type="RefSeq" id="WP_219083890.1">
    <property type="nucleotide sequence ID" value="NZ_CP079216.1"/>
</dbReference>
<accession>A0ABX8SM28</accession>
<keyword evidence="1" id="KW-0732">Signal</keyword>
<gene>
    <name evidence="2" type="ORF">KDB89_05790</name>
</gene>
<name>A0ABX8SM28_9ACTN</name>
<evidence type="ECO:0000313" key="3">
    <source>
        <dbReference type="Proteomes" id="UP000824504"/>
    </source>
</evidence>
<feature type="signal peptide" evidence="1">
    <location>
        <begin position="1"/>
        <end position="34"/>
    </location>
</feature>
<reference evidence="2 3" key="1">
    <citation type="submission" date="2021-07" db="EMBL/GenBank/DDBJ databases">
        <title>complete genome sequencing of Tessaracoccus sp.J1M15.</title>
        <authorList>
            <person name="Bae J.-W."/>
            <person name="Kim D.-y."/>
        </authorList>
    </citation>
    <scope>NUCLEOTIDE SEQUENCE [LARGE SCALE GENOMIC DNA]</scope>
    <source>
        <strain evidence="2 3">J1M15</strain>
    </source>
</reference>
<keyword evidence="3" id="KW-1185">Reference proteome</keyword>
<evidence type="ECO:0000313" key="2">
    <source>
        <dbReference type="EMBL" id="QXT63964.1"/>
    </source>
</evidence>
<evidence type="ECO:0000256" key="1">
    <source>
        <dbReference type="SAM" id="SignalP"/>
    </source>
</evidence>
<dbReference type="Proteomes" id="UP000824504">
    <property type="component" value="Chromosome"/>
</dbReference>
<feature type="chain" id="PRO_5046720205" description="Ig-like domain-containing protein" evidence="1">
    <location>
        <begin position="35"/>
        <end position="591"/>
    </location>
</feature>
<evidence type="ECO:0008006" key="4">
    <source>
        <dbReference type="Google" id="ProtNLM"/>
    </source>
</evidence>
<organism evidence="2 3">
    <name type="scientific">Tessaracoccus palaemonis</name>
    <dbReference type="NCBI Taxonomy" id="2829499"/>
    <lineage>
        <taxon>Bacteria</taxon>
        <taxon>Bacillati</taxon>
        <taxon>Actinomycetota</taxon>
        <taxon>Actinomycetes</taxon>
        <taxon>Propionibacteriales</taxon>
        <taxon>Propionibacteriaceae</taxon>
        <taxon>Tessaracoccus</taxon>
    </lineage>
</organism>